<sequence length="73" mass="8051">MTTELATKQGKPAPTAVPLNASKNGHPFRLVDGLLYNRDAGGTERLVIPQAPIPEFLEEAHDQTQHFGRDRVM</sequence>
<name>J3PIA2_GAET3</name>
<dbReference type="HOGENOM" id="CLU_2704926_0_0_1"/>
<reference evidence="2" key="3">
    <citation type="submission" date="2010-09" db="EMBL/GenBank/DDBJ databases">
        <title>Annotation of Gaeumannomyces graminis var. tritici R3-111a-1.</title>
        <authorList>
            <consortium name="The Broad Institute Genome Sequencing Platform"/>
            <person name="Ma L.-J."/>
            <person name="Dead R."/>
            <person name="Young S.K."/>
            <person name="Zeng Q."/>
            <person name="Gargeya S."/>
            <person name="Fitzgerald M."/>
            <person name="Haas B."/>
            <person name="Abouelleil A."/>
            <person name="Alvarado L."/>
            <person name="Arachchi H.M."/>
            <person name="Berlin A."/>
            <person name="Brown A."/>
            <person name="Chapman S.B."/>
            <person name="Chen Z."/>
            <person name="Dunbar C."/>
            <person name="Freedman E."/>
            <person name="Gearin G."/>
            <person name="Gellesch M."/>
            <person name="Goldberg J."/>
            <person name="Griggs A."/>
            <person name="Gujja S."/>
            <person name="Heiman D."/>
            <person name="Howarth C."/>
            <person name="Larson L."/>
            <person name="Lui A."/>
            <person name="MacDonald P.J.P."/>
            <person name="Mehta T."/>
            <person name="Montmayeur A."/>
            <person name="Murphy C."/>
            <person name="Neiman D."/>
            <person name="Pearson M."/>
            <person name="Priest M."/>
            <person name="Roberts A."/>
            <person name="Saif S."/>
            <person name="Shea T."/>
            <person name="Shenoy N."/>
            <person name="Sisk P."/>
            <person name="Stolte C."/>
            <person name="Sykes S."/>
            <person name="Yandava C."/>
            <person name="Wortman J."/>
            <person name="Nusbaum C."/>
            <person name="Birren B."/>
        </authorList>
    </citation>
    <scope>NUCLEOTIDE SEQUENCE</scope>
    <source>
        <strain evidence="2">R3-111a-1</strain>
    </source>
</reference>
<evidence type="ECO:0000313" key="2">
    <source>
        <dbReference type="EMBL" id="EJT69120.1"/>
    </source>
</evidence>
<organism evidence="2">
    <name type="scientific">Gaeumannomyces tritici (strain R3-111a-1)</name>
    <name type="common">Wheat and barley take-all root rot fungus</name>
    <name type="synonym">Gaeumannomyces graminis var. tritici</name>
    <dbReference type="NCBI Taxonomy" id="644352"/>
    <lineage>
        <taxon>Eukaryota</taxon>
        <taxon>Fungi</taxon>
        <taxon>Dikarya</taxon>
        <taxon>Ascomycota</taxon>
        <taxon>Pezizomycotina</taxon>
        <taxon>Sordariomycetes</taxon>
        <taxon>Sordariomycetidae</taxon>
        <taxon>Magnaporthales</taxon>
        <taxon>Magnaporthaceae</taxon>
        <taxon>Gaeumannomyces</taxon>
    </lineage>
</organism>
<proteinExistence type="predicted"/>
<dbReference type="AlphaFoldDB" id="J3PIA2"/>
<dbReference type="Proteomes" id="UP000006039">
    <property type="component" value="Unassembled WGS sequence"/>
</dbReference>
<dbReference type="EnsemblFungi" id="EJT69120">
    <property type="protein sequence ID" value="EJT69120"/>
    <property type="gene ID" value="GGTG_13230"/>
</dbReference>
<dbReference type="VEuPathDB" id="FungiDB:GGTG_13230"/>
<evidence type="ECO:0000256" key="1">
    <source>
        <dbReference type="SAM" id="MobiDB-lite"/>
    </source>
</evidence>
<dbReference type="RefSeq" id="XP_009229399.1">
    <property type="nucleotide sequence ID" value="XM_009231135.1"/>
</dbReference>
<dbReference type="GeneID" id="20353688"/>
<dbReference type="Gene3D" id="1.10.340.70">
    <property type="match status" value="1"/>
</dbReference>
<accession>J3PIA2</accession>
<reference evidence="2" key="2">
    <citation type="submission" date="2010-07" db="EMBL/GenBank/DDBJ databases">
        <authorList>
            <consortium name="The Broad Institute Genome Sequencing Platform"/>
            <consortium name="Broad Institute Genome Sequencing Center for Infectious Disease"/>
            <person name="Ma L.-J."/>
            <person name="Dead R."/>
            <person name="Young S."/>
            <person name="Zeng Q."/>
            <person name="Koehrsen M."/>
            <person name="Alvarado L."/>
            <person name="Berlin A."/>
            <person name="Chapman S.B."/>
            <person name="Chen Z."/>
            <person name="Freedman E."/>
            <person name="Gellesch M."/>
            <person name="Goldberg J."/>
            <person name="Griggs A."/>
            <person name="Gujja S."/>
            <person name="Heilman E.R."/>
            <person name="Heiman D."/>
            <person name="Hepburn T."/>
            <person name="Howarth C."/>
            <person name="Jen D."/>
            <person name="Larson L."/>
            <person name="Mehta T."/>
            <person name="Neiman D."/>
            <person name="Pearson M."/>
            <person name="Roberts A."/>
            <person name="Saif S."/>
            <person name="Shea T."/>
            <person name="Shenoy N."/>
            <person name="Sisk P."/>
            <person name="Stolte C."/>
            <person name="Sykes S."/>
            <person name="Walk T."/>
            <person name="White J."/>
            <person name="Yandava C."/>
            <person name="Haas B."/>
            <person name="Nusbaum C."/>
            <person name="Birren B."/>
        </authorList>
    </citation>
    <scope>NUCLEOTIDE SEQUENCE</scope>
    <source>
        <strain evidence="2">R3-111a-1</strain>
    </source>
</reference>
<feature type="region of interest" description="Disordered" evidence="1">
    <location>
        <begin position="1"/>
        <end position="24"/>
    </location>
</feature>
<reference evidence="3" key="4">
    <citation type="journal article" date="2015" name="G3 (Bethesda)">
        <title>Genome sequences of three phytopathogenic species of the Magnaporthaceae family of fungi.</title>
        <authorList>
            <person name="Okagaki L.H."/>
            <person name="Nunes C.C."/>
            <person name="Sailsbery J."/>
            <person name="Clay B."/>
            <person name="Brown D."/>
            <person name="John T."/>
            <person name="Oh Y."/>
            <person name="Young N."/>
            <person name="Fitzgerald M."/>
            <person name="Haas B.J."/>
            <person name="Zeng Q."/>
            <person name="Young S."/>
            <person name="Adiconis X."/>
            <person name="Fan L."/>
            <person name="Levin J.Z."/>
            <person name="Mitchell T.K."/>
            <person name="Okubara P.A."/>
            <person name="Farman M.L."/>
            <person name="Kohn L.M."/>
            <person name="Birren B."/>
            <person name="Ma L.-J."/>
            <person name="Dean R.A."/>
        </authorList>
    </citation>
    <scope>NUCLEOTIDE SEQUENCE</scope>
    <source>
        <strain evidence="3">R3-111a-1</strain>
    </source>
</reference>
<evidence type="ECO:0000313" key="3">
    <source>
        <dbReference type="EnsemblFungi" id="EJT69120"/>
    </source>
</evidence>
<reference evidence="4" key="1">
    <citation type="submission" date="2010-07" db="EMBL/GenBank/DDBJ databases">
        <title>The genome sequence of Gaeumannomyces graminis var. tritici strain R3-111a-1.</title>
        <authorList>
            <consortium name="The Broad Institute Genome Sequencing Platform"/>
            <person name="Ma L.-J."/>
            <person name="Dead R."/>
            <person name="Young S."/>
            <person name="Zeng Q."/>
            <person name="Koehrsen M."/>
            <person name="Alvarado L."/>
            <person name="Berlin A."/>
            <person name="Chapman S.B."/>
            <person name="Chen Z."/>
            <person name="Freedman E."/>
            <person name="Gellesch M."/>
            <person name="Goldberg J."/>
            <person name="Griggs A."/>
            <person name="Gujja S."/>
            <person name="Heilman E.R."/>
            <person name="Heiman D."/>
            <person name="Hepburn T."/>
            <person name="Howarth C."/>
            <person name="Jen D."/>
            <person name="Larson L."/>
            <person name="Mehta T."/>
            <person name="Neiman D."/>
            <person name="Pearson M."/>
            <person name="Roberts A."/>
            <person name="Saif S."/>
            <person name="Shea T."/>
            <person name="Shenoy N."/>
            <person name="Sisk P."/>
            <person name="Stolte C."/>
            <person name="Sykes S."/>
            <person name="Walk T."/>
            <person name="White J."/>
            <person name="Yandava C."/>
            <person name="Haas B."/>
            <person name="Nusbaum C."/>
            <person name="Birren B."/>
        </authorList>
    </citation>
    <scope>NUCLEOTIDE SEQUENCE [LARGE SCALE GENOMIC DNA]</scope>
    <source>
        <strain evidence="4">R3-111a-1</strain>
    </source>
</reference>
<keyword evidence="4" id="KW-1185">Reference proteome</keyword>
<evidence type="ECO:0000313" key="4">
    <source>
        <dbReference type="Proteomes" id="UP000006039"/>
    </source>
</evidence>
<reference evidence="3" key="5">
    <citation type="submission" date="2018-04" db="UniProtKB">
        <authorList>
            <consortium name="EnsemblFungi"/>
        </authorList>
    </citation>
    <scope>IDENTIFICATION</scope>
    <source>
        <strain evidence="3">R3-111a-1</strain>
    </source>
</reference>
<gene>
    <name evidence="3" type="primary">20353688</name>
    <name evidence="2" type="ORF">GGTG_13230</name>
</gene>
<protein>
    <submittedName>
        <fullName evidence="2 3">Uncharacterized protein</fullName>
    </submittedName>
</protein>
<dbReference type="EMBL" id="GL385405">
    <property type="protein sequence ID" value="EJT69120.1"/>
    <property type="molecule type" value="Genomic_DNA"/>
</dbReference>